<organism evidence="6 7">
    <name type="scientific">Ilumatobacter coccineus (strain NBRC 103263 / KCTC 29153 / YM16-304)</name>
    <dbReference type="NCBI Taxonomy" id="1313172"/>
    <lineage>
        <taxon>Bacteria</taxon>
        <taxon>Bacillati</taxon>
        <taxon>Actinomycetota</taxon>
        <taxon>Acidimicrobiia</taxon>
        <taxon>Acidimicrobiales</taxon>
        <taxon>Ilumatobacteraceae</taxon>
        <taxon>Ilumatobacter</taxon>
    </lineage>
</organism>
<dbReference type="PROSITE" id="PS51085">
    <property type="entry name" value="2FE2S_FER_2"/>
    <property type="match status" value="1"/>
</dbReference>
<dbReference type="Gene3D" id="3.30.365.10">
    <property type="entry name" value="Aldehyde oxidase/xanthine dehydrogenase, molybdopterin binding domain"/>
    <property type="match status" value="1"/>
</dbReference>
<dbReference type="InterPro" id="IPR002888">
    <property type="entry name" value="2Fe-2S-bd"/>
</dbReference>
<dbReference type="GO" id="GO:0051537">
    <property type="term" value="F:2 iron, 2 sulfur cluster binding"/>
    <property type="evidence" value="ECO:0007669"/>
    <property type="project" value="UniProtKB-KW"/>
</dbReference>
<dbReference type="InterPro" id="IPR036884">
    <property type="entry name" value="2Fe-2S-bd_dom_sf"/>
</dbReference>
<name>A0A6C7E920_ILUCY</name>
<dbReference type="CDD" id="cd00207">
    <property type="entry name" value="fer2"/>
    <property type="match status" value="1"/>
</dbReference>
<keyword evidence="3" id="KW-0408">Iron</keyword>
<dbReference type="GO" id="GO:0046872">
    <property type="term" value="F:metal ion binding"/>
    <property type="evidence" value="ECO:0007669"/>
    <property type="project" value="UniProtKB-KW"/>
</dbReference>
<dbReference type="InterPro" id="IPR051452">
    <property type="entry name" value="Diverse_Oxidoreductases"/>
</dbReference>
<dbReference type="PANTHER" id="PTHR44379:SF8">
    <property type="entry name" value="XANTHINE DEHYDROGENASE IRON-SULFUR-BINDING SUBUNIT XDHC-RELATED"/>
    <property type="match status" value="1"/>
</dbReference>
<evidence type="ECO:0000313" key="6">
    <source>
        <dbReference type="EMBL" id="BAN04154.1"/>
    </source>
</evidence>
<dbReference type="InterPro" id="IPR001041">
    <property type="entry name" value="2Fe-2S_ferredoxin-type"/>
</dbReference>
<dbReference type="PANTHER" id="PTHR44379">
    <property type="entry name" value="OXIDOREDUCTASE WITH IRON-SULFUR SUBUNIT"/>
    <property type="match status" value="1"/>
</dbReference>
<proteinExistence type="predicted"/>
<dbReference type="Gene3D" id="3.10.20.30">
    <property type="match status" value="1"/>
</dbReference>
<reference evidence="6 7" key="1">
    <citation type="journal article" date="2013" name="Int. J. Syst. Evol. Microbiol.">
        <title>Ilumatobacter nonamiense sp. nov. and Ilumatobacter coccineum sp. nov., isolated from seashore sand.</title>
        <authorList>
            <person name="Matsumoto A."/>
            <person name="Kasai H."/>
            <person name="Matsuo Y."/>
            <person name="Shizuri Y."/>
            <person name="Ichikawa N."/>
            <person name="Fujita N."/>
            <person name="Omura S."/>
            <person name="Takahashi Y."/>
        </authorList>
    </citation>
    <scope>NUCLEOTIDE SEQUENCE [LARGE SCALE GENOMIC DNA]</scope>
    <source>
        <strain evidence="7">NBRC 103263 / KCTC 29153 / YM16-304</strain>
    </source>
</reference>
<evidence type="ECO:0000256" key="3">
    <source>
        <dbReference type="ARBA" id="ARBA00023004"/>
    </source>
</evidence>
<dbReference type="InterPro" id="IPR037165">
    <property type="entry name" value="AldOxase/xan_DH_Mopterin-bd_sf"/>
</dbReference>
<dbReference type="GO" id="GO:0016491">
    <property type="term" value="F:oxidoreductase activity"/>
    <property type="evidence" value="ECO:0007669"/>
    <property type="project" value="InterPro"/>
</dbReference>
<dbReference type="SUPFAM" id="SSF56003">
    <property type="entry name" value="Molybdenum cofactor-binding domain"/>
    <property type="match status" value="1"/>
</dbReference>
<keyword evidence="1" id="KW-0001">2Fe-2S</keyword>
<evidence type="ECO:0000256" key="2">
    <source>
        <dbReference type="ARBA" id="ARBA00022723"/>
    </source>
</evidence>
<keyword evidence="7" id="KW-1185">Reference proteome</keyword>
<dbReference type="SUPFAM" id="SSF54292">
    <property type="entry name" value="2Fe-2S ferredoxin-like"/>
    <property type="match status" value="1"/>
</dbReference>
<dbReference type="EMBL" id="AP012057">
    <property type="protein sequence ID" value="BAN04154.1"/>
    <property type="molecule type" value="Genomic_DNA"/>
</dbReference>
<accession>A0A6C7E920</accession>
<dbReference type="Proteomes" id="UP000011863">
    <property type="component" value="Chromosome"/>
</dbReference>
<dbReference type="AlphaFoldDB" id="A0A6C7E920"/>
<evidence type="ECO:0000256" key="1">
    <source>
        <dbReference type="ARBA" id="ARBA00022714"/>
    </source>
</evidence>
<dbReference type="SUPFAM" id="SSF47741">
    <property type="entry name" value="CO dehydrogenase ISP C-domain like"/>
    <property type="match status" value="1"/>
</dbReference>
<feature type="domain" description="2Fe-2S ferredoxin-type" evidence="5">
    <location>
        <begin position="1"/>
        <end position="77"/>
    </location>
</feature>
<gene>
    <name evidence="6" type="ORF">YM304_38400</name>
</gene>
<evidence type="ECO:0000313" key="7">
    <source>
        <dbReference type="Proteomes" id="UP000011863"/>
    </source>
</evidence>
<dbReference type="RefSeq" id="WP_015443401.1">
    <property type="nucleotide sequence ID" value="NC_020520.1"/>
</dbReference>
<evidence type="ECO:0000259" key="5">
    <source>
        <dbReference type="PROSITE" id="PS51085"/>
    </source>
</evidence>
<keyword evidence="4" id="KW-0411">Iron-sulfur</keyword>
<dbReference type="Gene3D" id="1.10.150.120">
    <property type="entry name" value="[2Fe-2S]-binding domain"/>
    <property type="match status" value="1"/>
</dbReference>
<keyword evidence="2" id="KW-0479">Metal-binding</keyword>
<protein>
    <submittedName>
        <fullName evidence="6">Putative oxidoreductase</fullName>
    </submittedName>
</protein>
<evidence type="ECO:0000256" key="4">
    <source>
        <dbReference type="ARBA" id="ARBA00023014"/>
    </source>
</evidence>
<dbReference type="InterPro" id="IPR012675">
    <property type="entry name" value="Beta-grasp_dom_sf"/>
</dbReference>
<sequence length="519" mass="53656">MTIDFELDGDSVVVTDDAVSLLDALRDELGVRSPKDGCSPQGQCGCCTVLVDGRPRVACVTPVSRVRGRSVTTVDGLADRDAWARAFCDAGASQCGFCTPGIIARLSVLTPEQLADREAVDKALLAHLCRCTGWQTVREAAVRVARGDAREPLDRDLAAAERRALIEGGAAQTVGAQVALGYGGFSDDEAPDDALVALLGQDGEWVAAETIGAARRLAGKVQGRRTTAAAQWPIELPPGEWARSLQTTWVEPAYLEPDAAWCSPGGQPSSPLGNGGAFGGKSDSSVGSVARRLADQHGRTVRVLFAREDVVRLGAKRPPLAVGVAADGSGTARVARPANVADEETIRHALRSVAPAVDVEFVDLAGPPVSAALRGAVWAEVAAVVASLGESPDTVTSPDGATATAVVDADGRPNVTVDCGDPLDDVVLRSYCIGAVHMALGLVLGESIALDEDGVPLDLTIRSFGVLRATDTPEIDIAIAPSSAGDPVNASDAVFAAALAAAWRQVDHPLQLPTSARLA</sequence>
<dbReference type="Pfam" id="PF01799">
    <property type="entry name" value="Fer2_2"/>
    <property type="match status" value="1"/>
</dbReference>
<dbReference type="KEGG" id="aym:YM304_38400"/>
<dbReference type="OrthoDB" id="9758509at2"/>
<dbReference type="InterPro" id="IPR036010">
    <property type="entry name" value="2Fe-2S_ferredoxin-like_sf"/>
</dbReference>